<evidence type="ECO:0000313" key="1">
    <source>
        <dbReference type="EMBL" id="JAH34960.1"/>
    </source>
</evidence>
<sequence>MQVLRLFNSSTIEILGSILDTV</sequence>
<accession>A0A0E9S2S2</accession>
<dbReference type="EMBL" id="GBXM01073617">
    <property type="protein sequence ID" value="JAH34960.1"/>
    <property type="molecule type" value="Transcribed_RNA"/>
</dbReference>
<reference evidence="1" key="1">
    <citation type="submission" date="2014-11" db="EMBL/GenBank/DDBJ databases">
        <authorList>
            <person name="Amaro Gonzalez C."/>
        </authorList>
    </citation>
    <scope>NUCLEOTIDE SEQUENCE</scope>
</reference>
<protein>
    <submittedName>
        <fullName evidence="1">Uncharacterized protein</fullName>
    </submittedName>
</protein>
<proteinExistence type="predicted"/>
<reference evidence="1" key="2">
    <citation type="journal article" date="2015" name="Fish Shellfish Immunol.">
        <title>Early steps in the European eel (Anguilla anguilla)-Vibrio vulnificus interaction in the gills: Role of the RtxA13 toxin.</title>
        <authorList>
            <person name="Callol A."/>
            <person name="Pajuelo D."/>
            <person name="Ebbesson L."/>
            <person name="Teles M."/>
            <person name="MacKenzie S."/>
            <person name="Amaro C."/>
        </authorList>
    </citation>
    <scope>NUCLEOTIDE SEQUENCE</scope>
</reference>
<dbReference type="AlphaFoldDB" id="A0A0E9S2S2"/>
<organism evidence="1">
    <name type="scientific">Anguilla anguilla</name>
    <name type="common">European freshwater eel</name>
    <name type="synonym">Muraena anguilla</name>
    <dbReference type="NCBI Taxonomy" id="7936"/>
    <lineage>
        <taxon>Eukaryota</taxon>
        <taxon>Metazoa</taxon>
        <taxon>Chordata</taxon>
        <taxon>Craniata</taxon>
        <taxon>Vertebrata</taxon>
        <taxon>Euteleostomi</taxon>
        <taxon>Actinopterygii</taxon>
        <taxon>Neopterygii</taxon>
        <taxon>Teleostei</taxon>
        <taxon>Anguilliformes</taxon>
        <taxon>Anguillidae</taxon>
        <taxon>Anguilla</taxon>
    </lineage>
</organism>
<name>A0A0E9S2S2_ANGAN</name>